<dbReference type="PROSITE" id="PS51257">
    <property type="entry name" value="PROKAR_LIPOPROTEIN"/>
    <property type="match status" value="1"/>
</dbReference>
<proteinExistence type="predicted"/>
<feature type="compositionally biased region" description="Basic and acidic residues" evidence="1">
    <location>
        <begin position="112"/>
        <end position="122"/>
    </location>
</feature>
<accession>A0A517QLA7</accession>
<dbReference type="RefSeq" id="WP_145197658.1">
    <property type="nucleotide sequence ID" value="NZ_CP036267.1"/>
</dbReference>
<reference evidence="2 3" key="1">
    <citation type="submission" date="2019-02" db="EMBL/GenBank/DDBJ databases">
        <title>Deep-cultivation of Planctomycetes and their phenomic and genomic characterization uncovers novel biology.</title>
        <authorList>
            <person name="Wiegand S."/>
            <person name="Jogler M."/>
            <person name="Boedeker C."/>
            <person name="Pinto D."/>
            <person name="Vollmers J."/>
            <person name="Rivas-Marin E."/>
            <person name="Kohn T."/>
            <person name="Peeters S.H."/>
            <person name="Heuer A."/>
            <person name="Rast P."/>
            <person name="Oberbeckmann S."/>
            <person name="Bunk B."/>
            <person name="Jeske O."/>
            <person name="Meyerdierks A."/>
            <person name="Storesund J.E."/>
            <person name="Kallscheuer N."/>
            <person name="Luecker S."/>
            <person name="Lage O.M."/>
            <person name="Pohl T."/>
            <person name="Merkel B.J."/>
            <person name="Hornburger P."/>
            <person name="Mueller R.-W."/>
            <person name="Bruemmer F."/>
            <person name="Labrenz M."/>
            <person name="Spormann A.M."/>
            <person name="Op den Camp H."/>
            <person name="Overmann J."/>
            <person name="Amann R."/>
            <person name="Jetten M.S.M."/>
            <person name="Mascher T."/>
            <person name="Medema M.H."/>
            <person name="Devos D.P."/>
            <person name="Kaster A.-K."/>
            <person name="Ovreas L."/>
            <person name="Rohde M."/>
            <person name="Galperin M.Y."/>
            <person name="Jogler C."/>
        </authorList>
    </citation>
    <scope>NUCLEOTIDE SEQUENCE [LARGE SCALE GENOMIC DNA]</scope>
    <source>
        <strain evidence="2 3">Mal48</strain>
    </source>
</reference>
<feature type="region of interest" description="Disordered" evidence="1">
    <location>
        <begin position="112"/>
        <end position="134"/>
    </location>
</feature>
<evidence type="ECO:0008006" key="4">
    <source>
        <dbReference type="Google" id="ProtNLM"/>
    </source>
</evidence>
<organism evidence="2 3">
    <name type="scientific">Thalassoglobus polymorphus</name>
    <dbReference type="NCBI Taxonomy" id="2527994"/>
    <lineage>
        <taxon>Bacteria</taxon>
        <taxon>Pseudomonadati</taxon>
        <taxon>Planctomycetota</taxon>
        <taxon>Planctomycetia</taxon>
        <taxon>Planctomycetales</taxon>
        <taxon>Planctomycetaceae</taxon>
        <taxon>Thalassoglobus</taxon>
    </lineage>
</organism>
<dbReference type="KEGG" id="tpol:Mal48_16660"/>
<dbReference type="AlphaFoldDB" id="A0A517QLA7"/>
<sequence>MLNKQLLTCFILTLGMATGCANKSETTTETEPAATEEVTDVELGEAAAPELSAEDKALVEAQIFCPVGGELGGMGTPVKVMVDGQPIFICCEGCRGPLLEDPEKYLAELEEKKKKAAEKEAESSEDAETEGATS</sequence>
<evidence type="ECO:0000313" key="3">
    <source>
        <dbReference type="Proteomes" id="UP000315724"/>
    </source>
</evidence>
<feature type="compositionally biased region" description="Acidic residues" evidence="1">
    <location>
        <begin position="123"/>
        <end position="134"/>
    </location>
</feature>
<name>A0A517QLA7_9PLAN</name>
<evidence type="ECO:0000256" key="1">
    <source>
        <dbReference type="SAM" id="MobiDB-lite"/>
    </source>
</evidence>
<keyword evidence="3" id="KW-1185">Reference proteome</keyword>
<dbReference type="OrthoDB" id="281529at2"/>
<dbReference type="EMBL" id="CP036267">
    <property type="protein sequence ID" value="QDT32420.1"/>
    <property type="molecule type" value="Genomic_DNA"/>
</dbReference>
<gene>
    <name evidence="2" type="ORF">Mal48_16660</name>
</gene>
<dbReference type="Proteomes" id="UP000315724">
    <property type="component" value="Chromosome"/>
</dbReference>
<protein>
    <recommendedName>
        <fullName evidence="4">Archaeal TRASH domain protein</fullName>
    </recommendedName>
</protein>
<evidence type="ECO:0000313" key="2">
    <source>
        <dbReference type="EMBL" id="QDT32420.1"/>
    </source>
</evidence>